<protein>
    <submittedName>
        <fullName evidence="2">DNA ligase-like protein</fullName>
    </submittedName>
</protein>
<feature type="compositionally biased region" description="Low complexity" evidence="1">
    <location>
        <begin position="305"/>
        <end position="315"/>
    </location>
</feature>
<feature type="compositionally biased region" description="Polar residues" evidence="1">
    <location>
        <begin position="674"/>
        <end position="696"/>
    </location>
</feature>
<dbReference type="GO" id="GO:0016874">
    <property type="term" value="F:ligase activity"/>
    <property type="evidence" value="ECO:0007669"/>
    <property type="project" value="UniProtKB-KW"/>
</dbReference>
<proteinExistence type="predicted"/>
<feature type="compositionally biased region" description="Acidic residues" evidence="1">
    <location>
        <begin position="505"/>
        <end position="536"/>
    </location>
</feature>
<feature type="compositionally biased region" description="Basic and acidic residues" evidence="1">
    <location>
        <begin position="154"/>
        <end position="169"/>
    </location>
</feature>
<feature type="region of interest" description="Disordered" evidence="1">
    <location>
        <begin position="665"/>
        <end position="701"/>
    </location>
</feature>
<feature type="region of interest" description="Disordered" evidence="1">
    <location>
        <begin position="305"/>
        <end position="363"/>
    </location>
</feature>
<dbReference type="KEGG" id="qsa:O6P43_018831"/>
<dbReference type="PANTHER" id="PTHR36005">
    <property type="entry name" value="DNA LIGASE-LIKE PROTEIN"/>
    <property type="match status" value="1"/>
</dbReference>
<name>A0AAD7PKD1_QUISA</name>
<feature type="region of interest" description="Disordered" evidence="1">
    <location>
        <begin position="154"/>
        <end position="187"/>
    </location>
</feature>
<gene>
    <name evidence="2" type="ORF">O6P43_018831</name>
</gene>
<dbReference type="Proteomes" id="UP001163823">
    <property type="component" value="Chromosome 8"/>
</dbReference>
<evidence type="ECO:0000313" key="3">
    <source>
        <dbReference type="Proteomes" id="UP001163823"/>
    </source>
</evidence>
<reference evidence="2" key="1">
    <citation type="journal article" date="2023" name="Science">
        <title>Elucidation of the pathway for biosynthesis of saponin adjuvants from the soapbark tree.</title>
        <authorList>
            <person name="Reed J."/>
            <person name="Orme A."/>
            <person name="El-Demerdash A."/>
            <person name="Owen C."/>
            <person name="Martin L.B.B."/>
            <person name="Misra R.C."/>
            <person name="Kikuchi S."/>
            <person name="Rejzek M."/>
            <person name="Martin A.C."/>
            <person name="Harkess A."/>
            <person name="Leebens-Mack J."/>
            <person name="Louveau T."/>
            <person name="Stephenson M.J."/>
            <person name="Osbourn A."/>
        </authorList>
    </citation>
    <scope>NUCLEOTIDE SEQUENCE</scope>
    <source>
        <strain evidence="2">S10</strain>
    </source>
</reference>
<dbReference type="EMBL" id="JARAOO010000008">
    <property type="protein sequence ID" value="KAJ7958049.1"/>
    <property type="molecule type" value="Genomic_DNA"/>
</dbReference>
<feature type="compositionally biased region" description="Basic and acidic residues" evidence="1">
    <location>
        <begin position="28"/>
        <end position="37"/>
    </location>
</feature>
<feature type="compositionally biased region" description="Polar residues" evidence="1">
    <location>
        <begin position="334"/>
        <end position="357"/>
    </location>
</feature>
<feature type="region of interest" description="Disordered" evidence="1">
    <location>
        <begin position="27"/>
        <end position="50"/>
    </location>
</feature>
<evidence type="ECO:0000313" key="2">
    <source>
        <dbReference type="EMBL" id="KAJ7958049.1"/>
    </source>
</evidence>
<keyword evidence="3" id="KW-1185">Reference proteome</keyword>
<organism evidence="2 3">
    <name type="scientific">Quillaja saponaria</name>
    <name type="common">Soap bark tree</name>
    <dbReference type="NCBI Taxonomy" id="32244"/>
    <lineage>
        <taxon>Eukaryota</taxon>
        <taxon>Viridiplantae</taxon>
        <taxon>Streptophyta</taxon>
        <taxon>Embryophyta</taxon>
        <taxon>Tracheophyta</taxon>
        <taxon>Spermatophyta</taxon>
        <taxon>Magnoliopsida</taxon>
        <taxon>eudicotyledons</taxon>
        <taxon>Gunneridae</taxon>
        <taxon>Pentapetalae</taxon>
        <taxon>rosids</taxon>
        <taxon>fabids</taxon>
        <taxon>Fabales</taxon>
        <taxon>Quillajaceae</taxon>
        <taxon>Quillaja</taxon>
    </lineage>
</organism>
<keyword evidence="2" id="KW-0436">Ligase</keyword>
<dbReference type="AlphaFoldDB" id="A0AAD7PKD1"/>
<feature type="compositionally biased region" description="Basic and acidic residues" evidence="1">
    <location>
        <begin position="178"/>
        <end position="187"/>
    </location>
</feature>
<feature type="region of interest" description="Disordered" evidence="1">
    <location>
        <begin position="501"/>
        <end position="542"/>
    </location>
</feature>
<feature type="region of interest" description="Disordered" evidence="1">
    <location>
        <begin position="376"/>
        <end position="432"/>
    </location>
</feature>
<dbReference type="PANTHER" id="PTHR36005:SF1">
    <property type="entry name" value="DNA LIGASE-LIKE PROTEIN"/>
    <property type="match status" value="1"/>
</dbReference>
<feature type="region of interest" description="Disordered" evidence="1">
    <location>
        <begin position="111"/>
        <end position="136"/>
    </location>
</feature>
<comment type="caution">
    <text evidence="2">The sequence shown here is derived from an EMBL/GenBank/DDBJ whole genome shotgun (WGS) entry which is preliminary data.</text>
</comment>
<evidence type="ECO:0000256" key="1">
    <source>
        <dbReference type="SAM" id="MobiDB-lite"/>
    </source>
</evidence>
<accession>A0AAD7PKD1</accession>
<sequence>MESDDDFQPLPSSPVYKRKLKRLKKATRVSEHCRPDPSSDEEPSAHATNSCDFKTLDFGISNGLDFEESNIDSGSGFEGFGDDNGLNSQLERSKIIEDDVFGAKRPFEFDSVAEETEGKGESPCAEMEIGEEIGDLRTEELEKKRCNLDGFSESKDKKKKRVGTDEKANESTSTSNKRRAEKERRDYLKQLRAESQRLLRETRDAAFKPVPLVQKPISSLLEKIRKRKLEVSKKSLMISSKTIDVNDGSATEVMEDDNAACAPIDGRVRGRVEKVESENTFASTVDVVSSLDALRSGGSNEAAAAVSSVSEDNASGMFQDMDQESAQVFRAPVNDTQELFSDSQTSDAKDGQQNVKPSSPLEEVFAPSILAMNLKYDSVPPDDVSSDEEGYDKENIAPHLLGSADLSSSPNGDPVKAFVDEEAEEEDDSDNDLLCLQENEEDEGNDDVEELNDMIAKEYEEKPIDSERRNQLHQQWLEQQDATGTDNLLQKLKCGSNLRKTTLFDNEEGEEDQDELVDEGEDDQDAFVDEAEEDTLPSDTARMNLKKVKQMIPQMFTDKDDAYVSSDDEETEKRLARQCLFEKTEAQATFLSPAEDESSREVFSLIKKLNIVPDPKKKSKTHSFLDMPLLGQRRNISSKSSFLHRGSKQFLPSSQKQGTGKVRSFIFGRDDSNSSRTSISLSEDSSDTNQRENQPPKTFCAKFKSNSQSKCTTLNSTSQGSGTSLFEILKRSSLQMEHGVQNTMVCQTESVFAAFKLTKKPIKTEGKM</sequence>
<feature type="compositionally biased region" description="Acidic residues" evidence="1">
    <location>
        <begin position="420"/>
        <end position="431"/>
    </location>
</feature>